<keyword evidence="2" id="KW-1133">Transmembrane helix</keyword>
<keyword evidence="2" id="KW-0472">Membrane</keyword>
<feature type="region of interest" description="Disordered" evidence="1">
    <location>
        <begin position="151"/>
        <end position="194"/>
    </location>
</feature>
<feature type="transmembrane region" description="Helical" evidence="2">
    <location>
        <begin position="20"/>
        <end position="39"/>
    </location>
</feature>
<keyword evidence="2" id="KW-0812">Transmembrane</keyword>
<dbReference type="EMBL" id="JBGMDY010000008">
    <property type="protein sequence ID" value="KAL2325679.1"/>
    <property type="molecule type" value="Genomic_DNA"/>
</dbReference>
<evidence type="ECO:0000256" key="2">
    <source>
        <dbReference type="SAM" id="Phobius"/>
    </source>
</evidence>
<keyword evidence="4" id="KW-1185">Reference proteome</keyword>
<evidence type="ECO:0000256" key="1">
    <source>
        <dbReference type="SAM" id="MobiDB-lite"/>
    </source>
</evidence>
<organism evidence="3 4">
    <name type="scientific">Flemingia macrophylla</name>
    <dbReference type="NCBI Taxonomy" id="520843"/>
    <lineage>
        <taxon>Eukaryota</taxon>
        <taxon>Viridiplantae</taxon>
        <taxon>Streptophyta</taxon>
        <taxon>Embryophyta</taxon>
        <taxon>Tracheophyta</taxon>
        <taxon>Spermatophyta</taxon>
        <taxon>Magnoliopsida</taxon>
        <taxon>eudicotyledons</taxon>
        <taxon>Gunneridae</taxon>
        <taxon>Pentapetalae</taxon>
        <taxon>rosids</taxon>
        <taxon>fabids</taxon>
        <taxon>Fabales</taxon>
        <taxon>Fabaceae</taxon>
        <taxon>Papilionoideae</taxon>
        <taxon>50 kb inversion clade</taxon>
        <taxon>NPAAA clade</taxon>
        <taxon>indigoferoid/millettioid clade</taxon>
        <taxon>Phaseoleae</taxon>
        <taxon>Flemingia</taxon>
    </lineage>
</organism>
<evidence type="ECO:0000313" key="4">
    <source>
        <dbReference type="Proteomes" id="UP001603857"/>
    </source>
</evidence>
<accession>A0ABD1LQ90</accession>
<dbReference type="Proteomes" id="UP001603857">
    <property type="component" value="Unassembled WGS sequence"/>
</dbReference>
<sequence>MLTTYVYLSTMFDLKSSISFTSTFMVPAFAGLILFSFTVHSEYSVADVSFFPQNPPLSRRLTGAGIVSDRPIAALLSSACESRSSQVLLATTGGRRRMPGSEGAVEARDVQVHSVLLLRDLIRHVSVWLGGGGRLLARNLLRDEASAAHGGADALGRSRSAESQHGGGFRDRSSEFERGDGEAEQTKRGGRVAV</sequence>
<gene>
    <name evidence="3" type="ORF">Fmac_024737</name>
</gene>
<feature type="compositionally biased region" description="Basic and acidic residues" evidence="1">
    <location>
        <begin position="168"/>
        <end position="187"/>
    </location>
</feature>
<name>A0ABD1LQ90_9FABA</name>
<reference evidence="3 4" key="1">
    <citation type="submission" date="2024-08" db="EMBL/GenBank/DDBJ databases">
        <title>Insights into the chromosomal genome structure of Flemingia macrophylla.</title>
        <authorList>
            <person name="Ding Y."/>
            <person name="Zhao Y."/>
            <person name="Bi W."/>
            <person name="Wu M."/>
            <person name="Zhao G."/>
            <person name="Gong Y."/>
            <person name="Li W."/>
            <person name="Zhang P."/>
        </authorList>
    </citation>
    <scope>NUCLEOTIDE SEQUENCE [LARGE SCALE GENOMIC DNA]</scope>
    <source>
        <strain evidence="3">DYQJB</strain>
        <tissue evidence="3">Leaf</tissue>
    </source>
</reference>
<dbReference type="AlphaFoldDB" id="A0ABD1LQ90"/>
<evidence type="ECO:0000313" key="3">
    <source>
        <dbReference type="EMBL" id="KAL2325679.1"/>
    </source>
</evidence>
<protein>
    <submittedName>
        <fullName evidence="3">Uncharacterized protein</fullName>
    </submittedName>
</protein>
<comment type="caution">
    <text evidence="3">The sequence shown here is derived from an EMBL/GenBank/DDBJ whole genome shotgun (WGS) entry which is preliminary data.</text>
</comment>
<proteinExistence type="predicted"/>